<keyword evidence="2" id="KW-1185">Reference proteome</keyword>
<organism evidence="1 2">
    <name type="scientific">Racocetra persica</name>
    <dbReference type="NCBI Taxonomy" id="160502"/>
    <lineage>
        <taxon>Eukaryota</taxon>
        <taxon>Fungi</taxon>
        <taxon>Fungi incertae sedis</taxon>
        <taxon>Mucoromycota</taxon>
        <taxon>Glomeromycotina</taxon>
        <taxon>Glomeromycetes</taxon>
        <taxon>Diversisporales</taxon>
        <taxon>Gigasporaceae</taxon>
        <taxon>Racocetra</taxon>
    </lineage>
</organism>
<dbReference type="EMBL" id="CAJVQC010081140">
    <property type="protein sequence ID" value="CAG8818535.1"/>
    <property type="molecule type" value="Genomic_DNA"/>
</dbReference>
<proteinExistence type="predicted"/>
<name>A0ACA9RZB9_9GLOM</name>
<evidence type="ECO:0000313" key="2">
    <source>
        <dbReference type="Proteomes" id="UP000789920"/>
    </source>
</evidence>
<sequence>YFERRLLLRVIHENGSAIPIDFGYIEEIQNINYCYVNCAKNPICFYPLFDQYILATYTHATNTSDNTTSVGKGVVIDWSGRNI</sequence>
<protein>
    <submittedName>
        <fullName evidence="1">12584_t:CDS:1</fullName>
    </submittedName>
</protein>
<reference evidence="1" key="1">
    <citation type="submission" date="2021-06" db="EMBL/GenBank/DDBJ databases">
        <authorList>
            <person name="Kallberg Y."/>
            <person name="Tangrot J."/>
            <person name="Rosling A."/>
        </authorList>
    </citation>
    <scope>NUCLEOTIDE SEQUENCE</scope>
    <source>
        <strain evidence="1">MA461A</strain>
    </source>
</reference>
<accession>A0ACA9RZB9</accession>
<gene>
    <name evidence="1" type="ORF">RPERSI_LOCUS24937</name>
</gene>
<evidence type="ECO:0000313" key="1">
    <source>
        <dbReference type="EMBL" id="CAG8818535.1"/>
    </source>
</evidence>
<dbReference type="Proteomes" id="UP000789920">
    <property type="component" value="Unassembled WGS sequence"/>
</dbReference>
<feature type="non-terminal residue" evidence="1">
    <location>
        <position position="1"/>
    </location>
</feature>
<comment type="caution">
    <text evidence="1">The sequence shown here is derived from an EMBL/GenBank/DDBJ whole genome shotgun (WGS) entry which is preliminary data.</text>
</comment>
<feature type="non-terminal residue" evidence="1">
    <location>
        <position position="83"/>
    </location>
</feature>